<dbReference type="AlphaFoldDB" id="U5DC03"/>
<dbReference type="EMBL" id="KI392290">
    <property type="protein sequence ID" value="ERN17948.1"/>
    <property type="molecule type" value="Genomic_DNA"/>
</dbReference>
<organism evidence="2 3">
    <name type="scientific">Amborella trichopoda</name>
    <dbReference type="NCBI Taxonomy" id="13333"/>
    <lineage>
        <taxon>Eukaryota</taxon>
        <taxon>Viridiplantae</taxon>
        <taxon>Streptophyta</taxon>
        <taxon>Embryophyta</taxon>
        <taxon>Tracheophyta</taxon>
        <taxon>Spermatophyta</taxon>
        <taxon>Magnoliopsida</taxon>
        <taxon>Amborellales</taxon>
        <taxon>Amborellaceae</taxon>
        <taxon>Amborella</taxon>
    </lineage>
</organism>
<proteinExistence type="predicted"/>
<dbReference type="Gramene" id="ERN17948">
    <property type="protein sequence ID" value="ERN17948"/>
    <property type="gene ID" value="AMTR_s00046p00065080"/>
</dbReference>
<feature type="region of interest" description="Disordered" evidence="1">
    <location>
        <begin position="1"/>
        <end position="51"/>
    </location>
</feature>
<protein>
    <submittedName>
        <fullName evidence="2">Uncharacterized protein</fullName>
    </submittedName>
</protein>
<feature type="compositionally biased region" description="Polar residues" evidence="1">
    <location>
        <begin position="35"/>
        <end position="46"/>
    </location>
</feature>
<evidence type="ECO:0000313" key="2">
    <source>
        <dbReference type="EMBL" id="ERN17948.1"/>
    </source>
</evidence>
<sequence>MKEHKRKRRKRKEQSMKEVKREEESKKRREKKKSTSLPTSPPVGSNTRDRIKILGTKPKYLRKKSWMIYQVLS</sequence>
<feature type="compositionally biased region" description="Basic and acidic residues" evidence="1">
    <location>
        <begin position="13"/>
        <end position="27"/>
    </location>
</feature>
<keyword evidence="3" id="KW-1185">Reference proteome</keyword>
<accession>U5DC03</accession>
<name>U5DC03_AMBTC</name>
<feature type="compositionally biased region" description="Basic residues" evidence="1">
    <location>
        <begin position="1"/>
        <end position="12"/>
    </location>
</feature>
<reference evidence="3" key="1">
    <citation type="journal article" date="2013" name="Science">
        <title>The Amborella genome and the evolution of flowering plants.</title>
        <authorList>
            <consortium name="Amborella Genome Project"/>
        </authorList>
    </citation>
    <scope>NUCLEOTIDE SEQUENCE [LARGE SCALE GENOMIC DNA]</scope>
</reference>
<dbReference type="Proteomes" id="UP000017836">
    <property type="component" value="Unassembled WGS sequence"/>
</dbReference>
<evidence type="ECO:0000256" key="1">
    <source>
        <dbReference type="SAM" id="MobiDB-lite"/>
    </source>
</evidence>
<gene>
    <name evidence="2" type="ORF">AMTR_s00046p00065080</name>
</gene>
<evidence type="ECO:0000313" key="3">
    <source>
        <dbReference type="Proteomes" id="UP000017836"/>
    </source>
</evidence>
<dbReference type="HOGENOM" id="CLU_2708129_0_0_1"/>